<reference evidence="1" key="1">
    <citation type="journal article" date="2014" name="Front. Microbiol.">
        <title>High frequency of phylogenetically diverse reductive dehalogenase-homologous genes in deep subseafloor sedimentary metagenomes.</title>
        <authorList>
            <person name="Kawai M."/>
            <person name="Futagami T."/>
            <person name="Toyoda A."/>
            <person name="Takaki Y."/>
            <person name="Nishi S."/>
            <person name="Hori S."/>
            <person name="Arai W."/>
            <person name="Tsubouchi T."/>
            <person name="Morono Y."/>
            <person name="Uchiyama I."/>
            <person name="Ito T."/>
            <person name="Fujiyama A."/>
            <person name="Inagaki F."/>
            <person name="Takami H."/>
        </authorList>
    </citation>
    <scope>NUCLEOTIDE SEQUENCE</scope>
    <source>
        <strain evidence="1">Expedition CK06-06</strain>
    </source>
</reference>
<sequence length="202" mass="23840">MAKKKEVCPYCGNSFAYLSRHKCKVKERIEGSEESDKSDVERRLERIEERKKEGARSLRKDEKMVLRIINQEKDIFFHKLLELTNKKRMELDKILGTLYLQAKININRELLEASWVKRITIIEKIDVKVKDINVNKNNNDFILDIFSHQPCLTCPFTGKCNNTNLDQFNPLQCPWLTQWVKTSLEGQIYKANYEEIQSESPE</sequence>
<gene>
    <name evidence="1" type="ORF">S03H2_20842</name>
</gene>
<name>X1F612_9ZZZZ</name>
<protein>
    <submittedName>
        <fullName evidence="1">Uncharacterized protein</fullName>
    </submittedName>
</protein>
<organism evidence="1">
    <name type="scientific">marine sediment metagenome</name>
    <dbReference type="NCBI Taxonomy" id="412755"/>
    <lineage>
        <taxon>unclassified sequences</taxon>
        <taxon>metagenomes</taxon>
        <taxon>ecological metagenomes</taxon>
    </lineage>
</organism>
<proteinExistence type="predicted"/>
<dbReference type="EMBL" id="BARU01011036">
    <property type="protein sequence ID" value="GAH40382.1"/>
    <property type="molecule type" value="Genomic_DNA"/>
</dbReference>
<evidence type="ECO:0000313" key="1">
    <source>
        <dbReference type="EMBL" id="GAH40382.1"/>
    </source>
</evidence>
<dbReference type="AlphaFoldDB" id="X1F612"/>
<comment type="caution">
    <text evidence="1">The sequence shown here is derived from an EMBL/GenBank/DDBJ whole genome shotgun (WGS) entry which is preliminary data.</text>
</comment>
<accession>X1F612</accession>